<dbReference type="Pfam" id="PF00078">
    <property type="entry name" value="RVT_1"/>
    <property type="match status" value="2"/>
</dbReference>
<dbReference type="InterPro" id="IPR005135">
    <property type="entry name" value="Endo/exonuclease/phosphatase"/>
</dbReference>
<evidence type="ECO:0000256" key="1">
    <source>
        <dbReference type="SAM" id="MobiDB-lite"/>
    </source>
</evidence>
<dbReference type="EMBL" id="OIVN01000666">
    <property type="protein sequence ID" value="SPC83700.1"/>
    <property type="molecule type" value="Genomic_DNA"/>
</dbReference>
<feature type="domain" description="Endonuclease/exonuclease/phosphatase" evidence="3">
    <location>
        <begin position="581"/>
        <end position="802"/>
    </location>
</feature>
<dbReference type="Pfam" id="PF03372">
    <property type="entry name" value="Exo_endo_phos"/>
    <property type="match status" value="1"/>
</dbReference>
<evidence type="ECO:0000313" key="4">
    <source>
        <dbReference type="EMBL" id="SPC83700.1"/>
    </source>
</evidence>
<dbReference type="PROSITE" id="PS00726">
    <property type="entry name" value="AP_NUCLEASE_F1_1"/>
    <property type="match status" value="1"/>
</dbReference>
<dbReference type="InterPro" id="IPR020847">
    <property type="entry name" value="AP_endonuclease_F1_BS"/>
</dbReference>
<dbReference type="GO" id="GO:0006281">
    <property type="term" value="P:DNA repair"/>
    <property type="evidence" value="ECO:0007669"/>
    <property type="project" value="InterPro"/>
</dbReference>
<dbReference type="PANTHER" id="PTHR33116:SF78">
    <property type="entry name" value="OS12G0587133 PROTEIN"/>
    <property type="match status" value="1"/>
</dbReference>
<evidence type="ECO:0008006" key="5">
    <source>
        <dbReference type="Google" id="ProtNLM"/>
    </source>
</evidence>
<dbReference type="InterPro" id="IPR000477">
    <property type="entry name" value="RT_dom"/>
</dbReference>
<feature type="compositionally biased region" description="Basic and acidic residues" evidence="1">
    <location>
        <begin position="205"/>
        <end position="221"/>
    </location>
</feature>
<dbReference type="GO" id="GO:0004519">
    <property type="term" value="F:endonuclease activity"/>
    <property type="evidence" value="ECO:0007669"/>
    <property type="project" value="InterPro"/>
</dbReference>
<sequence>METTSLVKNGSEQFEKESSVSGSVGTATGVGGEEKGRFEFFRFFFVESKSFEIAKNAFELSLIERSRNHVNIVTMGFAAALWLRDVLLEVAKMSNDQNLFRSFREGNKIFVLQKQRNGKGWFVTITTLGESKNKKYVIIPEGREASGWHGLSREINGLMAAMTAGSRDVNHRRPEQRTYQPANMNTAGNRGSFVAIVSGQGRVHVEGNGKGKEKISEEGSKITENPQPNQMLTLNMEKLDTGHILRDSETVNLCLNIQIGCGPDGVWCIRNSSLISPKGDSVLGLIESARQVVKPTALKEPVHKPIQPVKANNMVWRPRAGAGPSAVAGPCLPQVRSEARASEIAIPRPCVGAGPSAADDPCLPQVNPELTDASSDEESASDSLPMVPVQDEASSGDLGDGDSLGDRAWGTSKEWFLELKDGQRLRIPEGIRSVTPMADNRLTKRVQQWMEEQRYGGSESTEEEKKWVGVETDLALVTKEDSIPEDEGEAMVVAPLAVMMPSEVEAHGLTKVGPQTYSEWVLQKHKVFGKLVGASYEGYEERVLEVLAAIDARRRKAGPSSRKSTPSGWGIVVDSMNVKLISWNVRGMNELDKRLRIKNLLKGWKADVVCLQETKLGLISSRVVRSLWGGQYVDWVFLGSNGASGGILLMWDRRVVEKLEDAVGQYSVSCKFRTVMDQSEWMFSGVYGPNLDSERQGLWDELAGVKSWWDVPWCVGGDFNVVRFPAEKSHSTSFTQAMHDFSDFISAQGLIDTPLLGGKFTWSNGRSINARSRLDRFLFTADWEDYFGLISQKRLVRLGSDHFPILLVCGSPHQGSRPFKFENMWLKVDGFVAKNLGMSRRGRMLCWRNLNGLDVDLDSYIPSVEDRVRKELVIAEVDHLILMEEINLRQKSRALWLKEGDKNSKFFHRIANSNRNRNTIGQLSIDGEVSTQQAAIREHIVQFYEQLYTEGEFQRPLLDGLEFNALAGEDLEGLDRPFSEEEVFNVVKNFNGDKSPGPDGYSMAFYQACWSIVGSEVMDVCNEFYDQGIFEKSLNATFICLIPKKPGAVELKDFRPISLVGSVYKIMAKVLANRLSLVLAKIISSPQNAFVKERQILDSVLIANECIDSRMRSGIPGVLCKLDLEKAYDHGDPLSPLLFVIVMEAFSRMMDRAVEGGLLSSFLVGDRGINTLMMPHLLFADDTLIFSAAEHDQILNLRYVLTWFEAITGLRINLGKSELVPIGDVPDDIWNPVLEKVERRLTGWKRSYLSKGGKLTLIKSTLSNLSTYYMSLFPIPVSVAKRIEKLQREFLWQGAGEEFKFHLVNWNQICAPVRYGGLAVRSLLTFNQALLGKWLWRFGVERDALWRRVIAEKFGSVGGGWSTRQVHGSYGMSLWKYISKGWDQFYKFLEFKVGDGSRIRFWSDVWCGGSPLKELFPELYRITRDKEAMVANHLRIRNDKLLPKIKARTKCVGNQQCRRLSRFVRSTLFYLQRKGCPSRGSVFGSQRSFGSPSRNLEGYPALLDVVPVEGEECSHL</sequence>
<evidence type="ECO:0000259" key="2">
    <source>
        <dbReference type="Pfam" id="PF00078"/>
    </source>
</evidence>
<dbReference type="SUPFAM" id="SSF56219">
    <property type="entry name" value="DNase I-like"/>
    <property type="match status" value="1"/>
</dbReference>
<dbReference type="PANTHER" id="PTHR33116">
    <property type="entry name" value="REVERSE TRANSCRIPTASE ZINC-BINDING DOMAIN-CONTAINING PROTEIN-RELATED-RELATED"/>
    <property type="match status" value="1"/>
</dbReference>
<accession>A0A2N9F9K7</accession>
<organism evidence="4">
    <name type="scientific">Fagus sylvatica</name>
    <name type="common">Beechnut</name>
    <dbReference type="NCBI Taxonomy" id="28930"/>
    <lineage>
        <taxon>Eukaryota</taxon>
        <taxon>Viridiplantae</taxon>
        <taxon>Streptophyta</taxon>
        <taxon>Embryophyta</taxon>
        <taxon>Tracheophyta</taxon>
        <taxon>Spermatophyta</taxon>
        <taxon>Magnoliopsida</taxon>
        <taxon>eudicotyledons</taxon>
        <taxon>Gunneridae</taxon>
        <taxon>Pentapetalae</taxon>
        <taxon>rosids</taxon>
        <taxon>fabids</taxon>
        <taxon>Fagales</taxon>
        <taxon>Fagaceae</taxon>
        <taxon>Fagus</taxon>
    </lineage>
</organism>
<dbReference type="GO" id="GO:0003677">
    <property type="term" value="F:DNA binding"/>
    <property type="evidence" value="ECO:0007669"/>
    <property type="project" value="InterPro"/>
</dbReference>
<dbReference type="InterPro" id="IPR036691">
    <property type="entry name" value="Endo/exonu/phosph_ase_sf"/>
</dbReference>
<name>A0A2N9F9K7_FAGSY</name>
<dbReference type="InterPro" id="IPR043502">
    <property type="entry name" value="DNA/RNA_pol_sf"/>
</dbReference>
<protein>
    <recommendedName>
        <fullName evidence="5">Reverse transcriptase domain-containing protein</fullName>
    </recommendedName>
</protein>
<evidence type="ECO:0000259" key="3">
    <source>
        <dbReference type="Pfam" id="PF03372"/>
    </source>
</evidence>
<proteinExistence type="predicted"/>
<reference evidence="4" key="1">
    <citation type="submission" date="2018-02" db="EMBL/GenBank/DDBJ databases">
        <authorList>
            <person name="Cohen D.B."/>
            <person name="Kent A.D."/>
        </authorList>
    </citation>
    <scope>NUCLEOTIDE SEQUENCE</scope>
</reference>
<dbReference type="CDD" id="cd01650">
    <property type="entry name" value="RT_nLTR_like"/>
    <property type="match status" value="1"/>
</dbReference>
<feature type="domain" description="Reverse transcriptase" evidence="2">
    <location>
        <begin position="1042"/>
        <end position="1130"/>
    </location>
</feature>
<feature type="compositionally biased region" description="Polar residues" evidence="1">
    <location>
        <begin position="1"/>
        <end position="12"/>
    </location>
</feature>
<dbReference type="SUPFAM" id="SSF56672">
    <property type="entry name" value="DNA/RNA polymerases"/>
    <property type="match status" value="1"/>
</dbReference>
<feature type="region of interest" description="Disordered" evidence="1">
    <location>
        <begin position="357"/>
        <end position="407"/>
    </location>
</feature>
<feature type="region of interest" description="Disordered" evidence="1">
    <location>
        <begin position="1"/>
        <end position="27"/>
    </location>
</feature>
<feature type="region of interest" description="Disordered" evidence="1">
    <location>
        <begin position="205"/>
        <end position="227"/>
    </location>
</feature>
<dbReference type="Gene3D" id="3.60.10.10">
    <property type="entry name" value="Endonuclease/exonuclease/phosphatase"/>
    <property type="match status" value="1"/>
</dbReference>
<feature type="domain" description="Reverse transcriptase" evidence="2">
    <location>
        <begin position="1131"/>
        <end position="1220"/>
    </location>
</feature>
<gene>
    <name evidence="4" type="ORF">FSB_LOCUS11582</name>
</gene>